<sequence length="80" mass="9295">MTLFNPFKWIDDKLSVEYIPKPPTFRHVVRPGIYSDSGLVVQEYISSVGVEGAIYYKDLPRLVDALYRVIEKNRDICFPD</sequence>
<accession>A0A0F9PC39</accession>
<organism evidence="1">
    <name type="scientific">marine sediment metagenome</name>
    <dbReference type="NCBI Taxonomy" id="412755"/>
    <lineage>
        <taxon>unclassified sequences</taxon>
        <taxon>metagenomes</taxon>
        <taxon>ecological metagenomes</taxon>
    </lineage>
</organism>
<dbReference type="EMBL" id="LAZR01006606">
    <property type="protein sequence ID" value="KKM90937.1"/>
    <property type="molecule type" value="Genomic_DNA"/>
</dbReference>
<protein>
    <submittedName>
        <fullName evidence="1">Uncharacterized protein</fullName>
    </submittedName>
</protein>
<name>A0A0F9PC39_9ZZZZ</name>
<gene>
    <name evidence="1" type="ORF">LCGC14_1233570</name>
</gene>
<dbReference type="AlphaFoldDB" id="A0A0F9PC39"/>
<reference evidence="1" key="1">
    <citation type="journal article" date="2015" name="Nature">
        <title>Complex archaea that bridge the gap between prokaryotes and eukaryotes.</title>
        <authorList>
            <person name="Spang A."/>
            <person name="Saw J.H."/>
            <person name="Jorgensen S.L."/>
            <person name="Zaremba-Niedzwiedzka K."/>
            <person name="Martijn J."/>
            <person name="Lind A.E."/>
            <person name="van Eijk R."/>
            <person name="Schleper C."/>
            <person name="Guy L."/>
            <person name="Ettema T.J."/>
        </authorList>
    </citation>
    <scope>NUCLEOTIDE SEQUENCE</scope>
</reference>
<proteinExistence type="predicted"/>
<evidence type="ECO:0000313" key="1">
    <source>
        <dbReference type="EMBL" id="KKM90937.1"/>
    </source>
</evidence>
<comment type="caution">
    <text evidence="1">The sequence shown here is derived from an EMBL/GenBank/DDBJ whole genome shotgun (WGS) entry which is preliminary data.</text>
</comment>